<evidence type="ECO:0000313" key="1">
    <source>
        <dbReference type="EMBL" id="KKM22481.1"/>
    </source>
</evidence>
<dbReference type="AlphaFoldDB" id="A0A0F9I4D5"/>
<proteinExistence type="predicted"/>
<sequence>DGTPTVTVTTAAGEQILAVVGVRGEATIAAGTNETERWDDVIADPAAVSGSGYTQAGSDGGVMAPSLTSGTKWVEIAVPIKPASPTSRSIMNISDTTKIFKYTYDSDTGLTLDDTNTTGSATAGRPAKMNGKWYCPNGSGANALRLDDASVPTWTDAGWKADHLANYQKGVQPTLARVNSTTRNTVELNDDTSGNVGDTWTNESQEVGDVSTKITDLVEAQGELMVAKEDTLYRFGSEAESFNIIPFLDRGKADPDNGKGLDAFGDEVIYPSKGNLWRHRIGGGSLPIGVNTIESWRKISAISTPKSGRHAFEVHVEAYRYTLLNDGQESHLLQRHAGSRVFHSVLTIPLSKGMGVDSYKRLWIKGASTDEATRDIRVIELADDGSLDVENRKGQADEAHDIYFDERNPGRPQDTVQLRHFTVELEGDWDTTTSLQLRVFRDGGLSTYSVSIPVTSAGVTSRRWPVGTSDTCYRFRPMLTLTTNSSYTPKNSDPQILRVIVGIRFPEIIRIVVPADDGVLRGMTAKDATQNLRRLQNQGVVAFGRPGETTTFNAEVFSVTDTMYQGANGKYAHGLELRLRRWVTA</sequence>
<gene>
    <name evidence="1" type="ORF">LCGC14_1624880</name>
</gene>
<name>A0A0F9I4D5_9ZZZZ</name>
<reference evidence="1" key="1">
    <citation type="journal article" date="2015" name="Nature">
        <title>Complex archaea that bridge the gap between prokaryotes and eukaryotes.</title>
        <authorList>
            <person name="Spang A."/>
            <person name="Saw J.H."/>
            <person name="Jorgensen S.L."/>
            <person name="Zaremba-Niedzwiedzka K."/>
            <person name="Martijn J."/>
            <person name="Lind A.E."/>
            <person name="van Eijk R."/>
            <person name="Schleper C."/>
            <person name="Guy L."/>
            <person name="Ettema T.J."/>
        </authorList>
    </citation>
    <scope>NUCLEOTIDE SEQUENCE</scope>
</reference>
<organism evidence="1">
    <name type="scientific">marine sediment metagenome</name>
    <dbReference type="NCBI Taxonomy" id="412755"/>
    <lineage>
        <taxon>unclassified sequences</taxon>
        <taxon>metagenomes</taxon>
        <taxon>ecological metagenomes</taxon>
    </lineage>
</organism>
<accession>A0A0F9I4D5</accession>
<comment type="caution">
    <text evidence="1">The sequence shown here is derived from an EMBL/GenBank/DDBJ whole genome shotgun (WGS) entry which is preliminary data.</text>
</comment>
<dbReference type="EMBL" id="LAZR01013324">
    <property type="protein sequence ID" value="KKM22481.1"/>
    <property type="molecule type" value="Genomic_DNA"/>
</dbReference>
<protein>
    <submittedName>
        <fullName evidence="1">Uncharacterized protein</fullName>
    </submittedName>
</protein>
<feature type="non-terminal residue" evidence="1">
    <location>
        <position position="1"/>
    </location>
</feature>